<feature type="region of interest" description="Disordered" evidence="1">
    <location>
        <begin position="635"/>
        <end position="712"/>
    </location>
</feature>
<dbReference type="InterPro" id="IPR001251">
    <property type="entry name" value="CRAL-TRIO_dom"/>
</dbReference>
<dbReference type="GO" id="GO:0007264">
    <property type="term" value="P:small GTPase-mediated signal transduction"/>
    <property type="evidence" value="ECO:0007669"/>
    <property type="project" value="TreeGrafter"/>
</dbReference>
<proteinExistence type="predicted"/>
<feature type="compositionally biased region" description="Polar residues" evidence="1">
    <location>
        <begin position="582"/>
        <end position="592"/>
    </location>
</feature>
<dbReference type="AlphaFoldDB" id="A0A9W4XRV3"/>
<evidence type="ECO:0000256" key="1">
    <source>
        <dbReference type="SAM" id="MobiDB-lite"/>
    </source>
</evidence>
<dbReference type="SUPFAM" id="SSF48350">
    <property type="entry name" value="GTPase activation domain, GAP"/>
    <property type="match status" value="1"/>
</dbReference>
<dbReference type="SUPFAM" id="SSF52087">
    <property type="entry name" value="CRAL/TRIO domain"/>
    <property type="match status" value="1"/>
</dbReference>
<feature type="domain" description="CRAL-TRIO" evidence="2">
    <location>
        <begin position="30"/>
        <end position="185"/>
    </location>
</feature>
<feature type="region of interest" description="Disordered" evidence="1">
    <location>
        <begin position="451"/>
        <end position="592"/>
    </location>
</feature>
<dbReference type="OrthoDB" id="410651at2759"/>
<organism evidence="4 5">
    <name type="scientific">Periconia digitata</name>
    <dbReference type="NCBI Taxonomy" id="1303443"/>
    <lineage>
        <taxon>Eukaryota</taxon>
        <taxon>Fungi</taxon>
        <taxon>Dikarya</taxon>
        <taxon>Ascomycota</taxon>
        <taxon>Pezizomycotina</taxon>
        <taxon>Dothideomycetes</taxon>
        <taxon>Pleosporomycetidae</taxon>
        <taxon>Pleosporales</taxon>
        <taxon>Massarineae</taxon>
        <taxon>Periconiaceae</taxon>
        <taxon>Periconia</taxon>
    </lineage>
</organism>
<protein>
    <submittedName>
        <fullName evidence="4">Uncharacterized protein</fullName>
    </submittedName>
</protein>
<dbReference type="Proteomes" id="UP001152607">
    <property type="component" value="Unassembled WGS sequence"/>
</dbReference>
<feature type="region of interest" description="Disordered" evidence="1">
    <location>
        <begin position="725"/>
        <end position="756"/>
    </location>
</feature>
<dbReference type="GO" id="GO:0005096">
    <property type="term" value="F:GTPase activator activity"/>
    <property type="evidence" value="ECO:0007669"/>
    <property type="project" value="TreeGrafter"/>
</dbReference>
<dbReference type="InterPro" id="IPR008936">
    <property type="entry name" value="Rho_GTPase_activation_prot"/>
</dbReference>
<accession>A0A9W4XRV3</accession>
<dbReference type="PROSITE" id="PS50238">
    <property type="entry name" value="RHOGAP"/>
    <property type="match status" value="1"/>
</dbReference>
<dbReference type="GO" id="GO:0005737">
    <property type="term" value="C:cytoplasm"/>
    <property type="evidence" value="ECO:0007669"/>
    <property type="project" value="TreeGrafter"/>
</dbReference>
<feature type="compositionally biased region" description="Basic and acidic residues" evidence="1">
    <location>
        <begin position="463"/>
        <end position="476"/>
    </location>
</feature>
<comment type="caution">
    <text evidence="4">The sequence shown here is derived from an EMBL/GenBank/DDBJ whole genome shotgun (WGS) entry which is preliminary data.</text>
</comment>
<dbReference type="PROSITE" id="PS50191">
    <property type="entry name" value="CRAL_TRIO"/>
    <property type="match status" value="1"/>
</dbReference>
<dbReference type="Pfam" id="PF00620">
    <property type="entry name" value="RhoGAP"/>
    <property type="match status" value="1"/>
</dbReference>
<evidence type="ECO:0000259" key="2">
    <source>
        <dbReference type="PROSITE" id="PS50191"/>
    </source>
</evidence>
<dbReference type="Pfam" id="PF13716">
    <property type="entry name" value="CRAL_TRIO_2"/>
    <property type="match status" value="1"/>
</dbReference>
<dbReference type="Gene3D" id="3.40.525.10">
    <property type="entry name" value="CRAL-TRIO lipid binding domain"/>
    <property type="match status" value="1"/>
</dbReference>
<keyword evidence="5" id="KW-1185">Reference proteome</keyword>
<feature type="compositionally biased region" description="Polar residues" evidence="1">
    <location>
        <begin position="548"/>
        <end position="568"/>
    </location>
</feature>
<evidence type="ECO:0000313" key="4">
    <source>
        <dbReference type="EMBL" id="CAI6338360.1"/>
    </source>
</evidence>
<reference evidence="4" key="1">
    <citation type="submission" date="2023-01" db="EMBL/GenBank/DDBJ databases">
        <authorList>
            <person name="Van Ghelder C."/>
            <person name="Rancurel C."/>
        </authorList>
    </citation>
    <scope>NUCLEOTIDE SEQUENCE</scope>
    <source>
        <strain evidence="4">CNCM I-4278</strain>
    </source>
</reference>
<feature type="compositionally biased region" description="Low complexity" evidence="1">
    <location>
        <begin position="672"/>
        <end position="694"/>
    </location>
</feature>
<feature type="domain" description="Rho-GAP" evidence="3">
    <location>
        <begin position="214"/>
        <end position="431"/>
    </location>
</feature>
<name>A0A9W4XRV3_9PLEO</name>
<dbReference type="Gene3D" id="1.10.555.10">
    <property type="entry name" value="Rho GTPase activation protein"/>
    <property type="match status" value="1"/>
</dbReference>
<dbReference type="CDD" id="cd00170">
    <property type="entry name" value="SEC14"/>
    <property type="match status" value="1"/>
</dbReference>
<sequence length="810" mass="89427">MSGLRAHLAGRLRSSSLSAVPPRPESADYSPDLARHAASILFRTPILSKEQRPIYILNAAALPDTKEENFDSLLPYVLDRLPEEDDLVKGFEYEVILFAGDSDGSPTNKKNRPGWSWFLQAYNVLSRAMRKRLQKLYIVHEKAWVRILTEVFSTIVSPKFRRKIIHASTLSNLALHISIEDLLIPPSTYLYDRRVSEDIFAPYITGRRAFAAPHPLPKDTKGQPRLPRILRETSSFLLMGQNVKQEGLFRIPAHAKLRDVLKEAYDRGQKYIIWKDNGETLPLPHYPDAEQQDEIIAELDSRDAYSVFMAAALIKAWYANLRQPIFTPAAYRDMKRLHGDPDDLPGLERLTELLSPTSEWSFLPPVSREILIRHLLPLMSAVTAHEEDNKMTAENLAVCVAPALLCGPDQLEDAKMSSIVRRILTEAIELWPQGLREACGQTRETFEHSLELPQNEADWEDPLEGKVPGDERKSWDEYQSSGIILQDNDDLQGTEKKSDQPPALPPRLAAATGRSAGDQITKRKPVPPLQAPPRYSTIISGSPVDGTVSPTTQAATTDGFSPRGTGQYSGDVKVTQDEKKSGTNFVDSSPPSTIVLPKRKALTTDQINNADLADLELQARKLSMQLETNVEISRAPPTGAQRGRALPGLANLNTGNPKPAPPLPFKRKAVGSTAASPTSSTPSPSNTSPTIITPAPVPEFRRPSLPASANRAPSINSLARPVYPVVNPVTNRPPSKSTSLPVPGPKPRTPSPALLQRMPSFEGTKKDTHLAPPTVPRKLNTKKKSVDDLRRLYEERVGTANALVAAGRPK</sequence>
<dbReference type="InterPro" id="IPR036865">
    <property type="entry name" value="CRAL-TRIO_dom_sf"/>
</dbReference>
<evidence type="ECO:0000259" key="3">
    <source>
        <dbReference type="PROSITE" id="PS50238"/>
    </source>
</evidence>
<feature type="compositionally biased region" description="Polar residues" evidence="1">
    <location>
        <begin position="728"/>
        <end position="740"/>
    </location>
</feature>
<dbReference type="PANTHER" id="PTHR45808:SF2">
    <property type="entry name" value="RHO GTPASE-ACTIVATING PROTEIN 68F"/>
    <property type="match status" value="1"/>
</dbReference>
<dbReference type="SMART" id="SM00324">
    <property type="entry name" value="RhoGAP"/>
    <property type="match status" value="1"/>
</dbReference>
<dbReference type="SMART" id="SM00516">
    <property type="entry name" value="SEC14"/>
    <property type="match status" value="1"/>
</dbReference>
<evidence type="ECO:0000313" key="5">
    <source>
        <dbReference type="Proteomes" id="UP001152607"/>
    </source>
</evidence>
<dbReference type="EMBL" id="CAOQHR010000008">
    <property type="protein sequence ID" value="CAI6338360.1"/>
    <property type="molecule type" value="Genomic_DNA"/>
</dbReference>
<dbReference type="PANTHER" id="PTHR45808">
    <property type="entry name" value="RHO GTPASE-ACTIVATING PROTEIN 68F"/>
    <property type="match status" value="1"/>
</dbReference>
<gene>
    <name evidence="4" type="ORF">PDIGIT_LOCUS11488</name>
</gene>
<dbReference type="InterPro" id="IPR000198">
    <property type="entry name" value="RhoGAP_dom"/>
</dbReference>
<dbReference type="CDD" id="cd00159">
    <property type="entry name" value="RhoGAP"/>
    <property type="match status" value="1"/>
</dbReference>